<name>A6IBF2_RAT</name>
<accession>A6IBF2</accession>
<sequence length="72" mass="7886">MLLYLLICVSVSLLDHVCNGNVDRNPLEHSAVPSPLTLQPWRAFVLTCQGVLVSVRQAFVSTDSYGYPRPAG</sequence>
<dbReference type="Proteomes" id="UP000234681">
    <property type="component" value="Chromosome 4"/>
</dbReference>
<feature type="chain" id="PRO_5039931201" evidence="1">
    <location>
        <begin position="21"/>
        <end position="72"/>
    </location>
</feature>
<reference evidence="3" key="1">
    <citation type="submission" date="2005-09" db="EMBL/GenBank/DDBJ databases">
        <authorList>
            <person name="Mural R.J."/>
            <person name="Li P.W."/>
            <person name="Adams M.D."/>
            <person name="Amanatides P.G."/>
            <person name="Baden-Tillson H."/>
            <person name="Barnstead M."/>
            <person name="Chin S.H."/>
            <person name="Dew I."/>
            <person name="Evans C.A."/>
            <person name="Ferriera S."/>
            <person name="Flanigan M."/>
            <person name="Fosler C."/>
            <person name="Glodek A."/>
            <person name="Gu Z."/>
            <person name="Holt R.A."/>
            <person name="Jennings D."/>
            <person name="Kraft C.L."/>
            <person name="Lu F."/>
            <person name="Nguyen T."/>
            <person name="Nusskern D.R."/>
            <person name="Pfannkoch C.M."/>
            <person name="Sitter C."/>
            <person name="Sutton G.G."/>
            <person name="Venter J.C."/>
            <person name="Wang Z."/>
            <person name="Woodage T."/>
            <person name="Zheng X.H."/>
            <person name="Zhong F."/>
        </authorList>
    </citation>
    <scope>NUCLEOTIDE SEQUENCE [LARGE SCALE GENOMIC DNA]</scope>
    <source>
        <strain>BN</strain>
        <strain evidence="3">Sprague-Dawley</strain>
    </source>
</reference>
<evidence type="ECO:0000313" key="3">
    <source>
        <dbReference type="Proteomes" id="UP000234681"/>
    </source>
</evidence>
<evidence type="ECO:0000256" key="1">
    <source>
        <dbReference type="SAM" id="SignalP"/>
    </source>
</evidence>
<keyword evidence="1" id="KW-0732">Signal</keyword>
<feature type="signal peptide" evidence="1">
    <location>
        <begin position="1"/>
        <end position="20"/>
    </location>
</feature>
<organism evidence="2 3">
    <name type="scientific">Rattus norvegicus</name>
    <name type="common">Rat</name>
    <dbReference type="NCBI Taxonomy" id="10116"/>
    <lineage>
        <taxon>Eukaryota</taxon>
        <taxon>Metazoa</taxon>
        <taxon>Chordata</taxon>
        <taxon>Craniata</taxon>
        <taxon>Vertebrata</taxon>
        <taxon>Euteleostomi</taxon>
        <taxon>Mammalia</taxon>
        <taxon>Eutheria</taxon>
        <taxon>Euarchontoglires</taxon>
        <taxon>Glires</taxon>
        <taxon>Rodentia</taxon>
        <taxon>Myomorpha</taxon>
        <taxon>Muroidea</taxon>
        <taxon>Muridae</taxon>
        <taxon>Murinae</taxon>
        <taxon>Rattus</taxon>
    </lineage>
</organism>
<gene>
    <name evidence="2" type="primary">Aer61</name>
    <name evidence="2" type="ORF">rCG_56537</name>
</gene>
<dbReference type="EMBL" id="CH473957">
    <property type="protein sequence ID" value="EDL91420.1"/>
    <property type="molecule type" value="Genomic_DNA"/>
</dbReference>
<keyword evidence="2" id="KW-0808">Transferase</keyword>
<dbReference type="AlphaFoldDB" id="A6IBF2"/>
<dbReference type="GO" id="GO:0016740">
    <property type="term" value="F:transferase activity"/>
    <property type="evidence" value="ECO:0007669"/>
    <property type="project" value="UniProtKB-KW"/>
</dbReference>
<proteinExistence type="predicted"/>
<protein>
    <submittedName>
        <fullName evidence="2">Glycosyltransferase Aer61, isoform CRA_a</fullName>
    </submittedName>
</protein>
<evidence type="ECO:0000313" key="2">
    <source>
        <dbReference type="EMBL" id="EDL91420.1"/>
    </source>
</evidence>